<evidence type="ECO:0000256" key="2">
    <source>
        <dbReference type="ARBA" id="ARBA00023264"/>
    </source>
</evidence>
<protein>
    <submittedName>
        <fullName evidence="4">Uncharacterized protein</fullName>
    </submittedName>
</protein>
<dbReference type="Gene3D" id="3.90.1200.10">
    <property type="match status" value="1"/>
</dbReference>
<dbReference type="EMBL" id="CAJNOC010000105">
    <property type="protein sequence ID" value="CAF0715411.1"/>
    <property type="molecule type" value="Genomic_DNA"/>
</dbReference>
<dbReference type="Pfam" id="PF01633">
    <property type="entry name" value="Choline_kinase"/>
    <property type="match status" value="1"/>
</dbReference>
<keyword evidence="1" id="KW-0594">Phospholipid biosynthesis</keyword>
<name>A0A813M2D9_9BILA</name>
<keyword evidence="2" id="KW-1208">Phospholipid metabolism</keyword>
<dbReference type="PANTHER" id="PTHR22603:SF93">
    <property type="entry name" value="RE24176P"/>
    <property type="match status" value="1"/>
</dbReference>
<dbReference type="GO" id="GO:0005737">
    <property type="term" value="C:cytoplasm"/>
    <property type="evidence" value="ECO:0007669"/>
    <property type="project" value="TreeGrafter"/>
</dbReference>
<dbReference type="Proteomes" id="UP000663879">
    <property type="component" value="Unassembled WGS sequence"/>
</dbReference>
<reference evidence="4" key="1">
    <citation type="submission" date="2021-02" db="EMBL/GenBank/DDBJ databases">
        <authorList>
            <person name="Nowell W R."/>
        </authorList>
    </citation>
    <scope>NUCLEOTIDE SEQUENCE</scope>
    <source>
        <strain evidence="4">Ploen Becks lab</strain>
    </source>
</reference>
<evidence type="ECO:0000313" key="4">
    <source>
        <dbReference type="EMBL" id="CAF0715411.1"/>
    </source>
</evidence>
<keyword evidence="1" id="KW-0444">Lipid biosynthesis</keyword>
<accession>A0A813M2D9</accession>
<keyword evidence="5" id="KW-1185">Reference proteome</keyword>
<keyword evidence="1" id="KW-0443">Lipid metabolism</keyword>
<dbReference type="OrthoDB" id="3649325at2759"/>
<dbReference type="AlphaFoldDB" id="A0A813M2D9"/>
<dbReference type="GO" id="GO:0004305">
    <property type="term" value="F:ethanolamine kinase activity"/>
    <property type="evidence" value="ECO:0007669"/>
    <property type="project" value="TreeGrafter"/>
</dbReference>
<dbReference type="SUPFAM" id="SSF56112">
    <property type="entry name" value="Protein kinase-like (PK-like)"/>
    <property type="match status" value="1"/>
</dbReference>
<dbReference type="Gene3D" id="3.30.200.20">
    <property type="entry name" value="Phosphorylase Kinase, domain 1"/>
    <property type="match status" value="1"/>
</dbReference>
<evidence type="ECO:0000256" key="1">
    <source>
        <dbReference type="ARBA" id="ARBA00023209"/>
    </source>
</evidence>
<gene>
    <name evidence="4" type="ORF">OXX778_LOCUS1576</name>
</gene>
<comment type="caution">
    <text evidence="4">The sequence shown here is derived from an EMBL/GenBank/DDBJ whole genome shotgun (WGS) entry which is preliminary data.</text>
</comment>
<organism evidence="4 5">
    <name type="scientific">Brachionus calyciflorus</name>
    <dbReference type="NCBI Taxonomy" id="104777"/>
    <lineage>
        <taxon>Eukaryota</taxon>
        <taxon>Metazoa</taxon>
        <taxon>Spiralia</taxon>
        <taxon>Gnathifera</taxon>
        <taxon>Rotifera</taxon>
        <taxon>Eurotatoria</taxon>
        <taxon>Monogononta</taxon>
        <taxon>Pseudotrocha</taxon>
        <taxon>Ploima</taxon>
        <taxon>Brachionidae</taxon>
        <taxon>Brachionus</taxon>
    </lineage>
</organism>
<dbReference type="GO" id="GO:0004103">
    <property type="term" value="F:choline kinase activity"/>
    <property type="evidence" value="ECO:0007669"/>
    <property type="project" value="TreeGrafter"/>
</dbReference>
<proteinExistence type="inferred from homology"/>
<dbReference type="PANTHER" id="PTHR22603">
    <property type="entry name" value="CHOLINE/ETHANOALAMINE KINASE"/>
    <property type="match status" value="1"/>
</dbReference>
<dbReference type="InterPro" id="IPR011009">
    <property type="entry name" value="Kinase-like_dom_sf"/>
</dbReference>
<evidence type="ECO:0000313" key="5">
    <source>
        <dbReference type="Proteomes" id="UP000663879"/>
    </source>
</evidence>
<sequence length="416" mass="49226">MTSHSLNVNKHLNENNHKHDHEIKLHNQPSSSIAIHDRNNPEEVKNFAFAVCREYLSGAWKKIDYNDFKVERISGGLSNYLYRCELNKDKFKQVNNEPNAILLRLYGENHHKHSSILLKDIIVSAIMSDHNLGPKLYGVFPNGRLEEFINTTTMAQDDMYVPELSRSIAKVMARFHTLEMPFIKEPQWLFDSTYKYIKQANEVSFSNEKDIKRFTKLLSFNLEHEFKKLKKILKALNSPVVFCHNDINVGNILKLPEKLMVIDYEYGSYNYRGFDLGNHFCEWMFNNNYENHPYFQYHYEYYPNREQQINFITSYIEEYKKAKVSKNGTNNAEDIEIDENDKENKKDSNKLDIEQLISEANHFALMSHIFWIFWSICQASVCKIQFEYLEYALARCDAYFKQKKILFPNGYEANEN</sequence>
<comment type="similarity">
    <text evidence="3">Belongs to the choline/ethanolamine kinase family.</text>
</comment>
<dbReference type="GO" id="GO:0006646">
    <property type="term" value="P:phosphatidylethanolamine biosynthetic process"/>
    <property type="evidence" value="ECO:0007669"/>
    <property type="project" value="TreeGrafter"/>
</dbReference>
<evidence type="ECO:0000256" key="3">
    <source>
        <dbReference type="ARBA" id="ARBA00038211"/>
    </source>
</evidence>